<dbReference type="Proteomes" id="UP000288805">
    <property type="component" value="Unassembled WGS sequence"/>
</dbReference>
<feature type="compositionally biased region" description="Gly residues" evidence="1">
    <location>
        <begin position="57"/>
        <end position="85"/>
    </location>
</feature>
<protein>
    <submittedName>
        <fullName evidence="2">Uncharacterized protein</fullName>
    </submittedName>
</protein>
<gene>
    <name evidence="2" type="ORF">CK203_027852</name>
</gene>
<comment type="caution">
    <text evidence="2">The sequence shown here is derived from an EMBL/GenBank/DDBJ whole genome shotgun (WGS) entry which is preliminary data.</text>
</comment>
<sequence length="131" mass="14220">MEKYWEVIDKRWEGQLHRHLHATGRERDVDSHRKGKASRTISSSSSSDDGDNRGNRRGGGTSGGNRGVGGTSEGTGGYGSTGGGYVSQVDPACHGHKEVKITMPHKIQIMDIDQDMGTTKAFGKTNYISQR</sequence>
<dbReference type="EMBL" id="QGNW01000065">
    <property type="protein sequence ID" value="RVX03497.1"/>
    <property type="molecule type" value="Genomic_DNA"/>
</dbReference>
<name>A0A438J3F8_VITVI</name>
<reference evidence="2 3" key="1">
    <citation type="journal article" date="2018" name="PLoS Genet.">
        <title>Population sequencing reveals clonal diversity and ancestral inbreeding in the grapevine cultivar Chardonnay.</title>
        <authorList>
            <person name="Roach M.J."/>
            <person name="Johnson D.L."/>
            <person name="Bohlmann J."/>
            <person name="van Vuuren H.J."/>
            <person name="Jones S.J."/>
            <person name="Pretorius I.S."/>
            <person name="Schmidt S.A."/>
            <person name="Borneman A.R."/>
        </authorList>
    </citation>
    <scope>NUCLEOTIDE SEQUENCE [LARGE SCALE GENOMIC DNA]</scope>
    <source>
        <strain evidence="3">cv. Chardonnay</strain>
        <tissue evidence="2">Leaf</tissue>
    </source>
</reference>
<evidence type="ECO:0000313" key="2">
    <source>
        <dbReference type="EMBL" id="RVX03497.1"/>
    </source>
</evidence>
<accession>A0A438J3F8</accession>
<evidence type="ECO:0000313" key="3">
    <source>
        <dbReference type="Proteomes" id="UP000288805"/>
    </source>
</evidence>
<organism evidence="2 3">
    <name type="scientific">Vitis vinifera</name>
    <name type="common">Grape</name>
    <dbReference type="NCBI Taxonomy" id="29760"/>
    <lineage>
        <taxon>Eukaryota</taxon>
        <taxon>Viridiplantae</taxon>
        <taxon>Streptophyta</taxon>
        <taxon>Embryophyta</taxon>
        <taxon>Tracheophyta</taxon>
        <taxon>Spermatophyta</taxon>
        <taxon>Magnoliopsida</taxon>
        <taxon>eudicotyledons</taxon>
        <taxon>Gunneridae</taxon>
        <taxon>Pentapetalae</taxon>
        <taxon>rosids</taxon>
        <taxon>Vitales</taxon>
        <taxon>Vitaceae</taxon>
        <taxon>Viteae</taxon>
        <taxon>Vitis</taxon>
    </lineage>
</organism>
<dbReference type="AlphaFoldDB" id="A0A438J3F8"/>
<feature type="compositionally biased region" description="Low complexity" evidence="1">
    <location>
        <begin position="38"/>
        <end position="47"/>
    </location>
</feature>
<proteinExistence type="predicted"/>
<feature type="region of interest" description="Disordered" evidence="1">
    <location>
        <begin position="22"/>
        <end position="90"/>
    </location>
</feature>
<evidence type="ECO:0000256" key="1">
    <source>
        <dbReference type="SAM" id="MobiDB-lite"/>
    </source>
</evidence>
<feature type="compositionally biased region" description="Basic and acidic residues" evidence="1">
    <location>
        <begin position="23"/>
        <end position="32"/>
    </location>
</feature>